<keyword evidence="3" id="KW-0813">Transport</keyword>
<comment type="similarity">
    <text evidence="2">Belongs to the universal ribosomal protein uS7 family.</text>
</comment>
<dbReference type="GO" id="GO:0006797">
    <property type="term" value="P:polyphosphate metabolic process"/>
    <property type="evidence" value="ECO:0007669"/>
    <property type="project" value="TreeGrafter"/>
</dbReference>
<feature type="transmembrane region" description="Helical" evidence="10">
    <location>
        <begin position="1269"/>
        <end position="1286"/>
    </location>
</feature>
<dbReference type="Pfam" id="PF00177">
    <property type="entry name" value="Ribosomal_S7"/>
    <property type="match status" value="1"/>
</dbReference>
<evidence type="ECO:0000313" key="13">
    <source>
        <dbReference type="Proteomes" id="UP000509510"/>
    </source>
</evidence>
<dbReference type="GO" id="GO:0005886">
    <property type="term" value="C:plasma membrane"/>
    <property type="evidence" value="ECO:0007669"/>
    <property type="project" value="TreeGrafter"/>
</dbReference>
<keyword evidence="4 10" id="KW-0812">Transmembrane</keyword>
<protein>
    <recommendedName>
        <fullName evidence="11">SPX domain-containing protein</fullName>
    </recommendedName>
</protein>
<evidence type="ECO:0000259" key="11">
    <source>
        <dbReference type="PROSITE" id="PS51382"/>
    </source>
</evidence>
<keyword evidence="13" id="KW-1185">Reference proteome</keyword>
<feature type="transmembrane region" description="Helical" evidence="10">
    <location>
        <begin position="907"/>
        <end position="940"/>
    </location>
</feature>
<feature type="region of interest" description="Disordered" evidence="9">
    <location>
        <begin position="41"/>
        <end position="113"/>
    </location>
</feature>
<dbReference type="GO" id="GO:0005315">
    <property type="term" value="F:phosphate transmembrane transporter activity"/>
    <property type="evidence" value="ECO:0007669"/>
    <property type="project" value="TreeGrafter"/>
</dbReference>
<evidence type="ECO:0000256" key="5">
    <source>
        <dbReference type="ARBA" id="ARBA00022980"/>
    </source>
</evidence>
<feature type="region of interest" description="Disordered" evidence="9">
    <location>
        <begin position="377"/>
        <end position="439"/>
    </location>
</feature>
<evidence type="ECO:0000256" key="1">
    <source>
        <dbReference type="ARBA" id="ARBA00004141"/>
    </source>
</evidence>
<feature type="transmembrane region" description="Helical" evidence="10">
    <location>
        <begin position="1186"/>
        <end position="1204"/>
    </location>
</feature>
<dbReference type="InterPro" id="IPR004331">
    <property type="entry name" value="SPX_dom"/>
</dbReference>
<feature type="compositionally biased region" description="Acidic residues" evidence="9">
    <location>
        <begin position="636"/>
        <end position="653"/>
    </location>
</feature>
<reference evidence="13" key="1">
    <citation type="submission" date="2020-06" db="EMBL/GenBank/DDBJ databases">
        <title>A chromosome-scale genome assembly of Talaromyces rugulosus W13939.</title>
        <authorList>
            <person name="Wang B."/>
            <person name="Guo L."/>
            <person name="Ye K."/>
            <person name="Wang L."/>
        </authorList>
    </citation>
    <scope>NUCLEOTIDE SEQUENCE [LARGE SCALE GENOMIC DNA]</scope>
    <source>
        <strain evidence="13">W13939</strain>
    </source>
</reference>
<evidence type="ECO:0000256" key="2">
    <source>
        <dbReference type="ARBA" id="ARBA00007151"/>
    </source>
</evidence>
<evidence type="ECO:0000256" key="9">
    <source>
        <dbReference type="SAM" id="MobiDB-lite"/>
    </source>
</evidence>
<dbReference type="EMBL" id="CP055898">
    <property type="protein sequence ID" value="QKX53449.1"/>
    <property type="molecule type" value="Genomic_DNA"/>
</dbReference>
<feature type="transmembrane region" description="Helical" evidence="10">
    <location>
        <begin position="1019"/>
        <end position="1038"/>
    </location>
</feature>
<feature type="transmembrane region" description="Helical" evidence="10">
    <location>
        <begin position="1089"/>
        <end position="1112"/>
    </location>
</feature>
<dbReference type="PANTHER" id="PTHR10283:SF92">
    <property type="entry name" value="LOW-AFFINITY PHOSPHATE TRANSPORTER PHO91"/>
    <property type="match status" value="1"/>
</dbReference>
<dbReference type="KEGG" id="trg:TRUGW13939_00528"/>
<proteinExistence type="inferred from homology"/>
<feature type="transmembrane region" description="Helical" evidence="10">
    <location>
        <begin position="960"/>
        <end position="982"/>
    </location>
</feature>
<feature type="transmembrane region" description="Helical" evidence="10">
    <location>
        <begin position="873"/>
        <end position="895"/>
    </location>
</feature>
<accession>A0A7H8QHJ5</accession>
<dbReference type="RefSeq" id="XP_035339628.1">
    <property type="nucleotide sequence ID" value="XM_035483735.1"/>
</dbReference>
<dbReference type="InterPro" id="IPR004680">
    <property type="entry name" value="Cit_transptr-like_dom"/>
</dbReference>
<dbReference type="Gene3D" id="1.10.455.10">
    <property type="entry name" value="Ribosomal protein S7 domain"/>
    <property type="match status" value="1"/>
</dbReference>
<feature type="transmembrane region" description="Helical" evidence="10">
    <location>
        <begin position="1157"/>
        <end position="1179"/>
    </location>
</feature>
<evidence type="ECO:0000256" key="6">
    <source>
        <dbReference type="ARBA" id="ARBA00022989"/>
    </source>
</evidence>
<feature type="transmembrane region" description="Helical" evidence="10">
    <location>
        <begin position="1050"/>
        <end position="1069"/>
    </location>
</feature>
<name>A0A7H8QHJ5_TALRU</name>
<dbReference type="GO" id="GO:0005840">
    <property type="term" value="C:ribosome"/>
    <property type="evidence" value="ECO:0007669"/>
    <property type="project" value="UniProtKB-KW"/>
</dbReference>
<evidence type="ECO:0000256" key="4">
    <source>
        <dbReference type="ARBA" id="ARBA00022692"/>
    </source>
</evidence>
<feature type="transmembrane region" description="Helical" evidence="10">
    <location>
        <begin position="1133"/>
        <end position="1151"/>
    </location>
</feature>
<keyword evidence="8" id="KW-0687">Ribonucleoprotein</keyword>
<dbReference type="SUPFAM" id="SSF47973">
    <property type="entry name" value="Ribosomal protein S7"/>
    <property type="match status" value="1"/>
</dbReference>
<dbReference type="CDD" id="cd14478">
    <property type="entry name" value="SPX_PHO87_PHO90_like"/>
    <property type="match status" value="1"/>
</dbReference>
<dbReference type="OrthoDB" id="10260443at2759"/>
<feature type="compositionally biased region" description="Basic and acidic residues" evidence="9">
    <location>
        <begin position="666"/>
        <end position="681"/>
    </location>
</feature>
<evidence type="ECO:0000313" key="12">
    <source>
        <dbReference type="EMBL" id="QKX53449.1"/>
    </source>
</evidence>
<feature type="transmembrane region" description="Helical" evidence="10">
    <location>
        <begin position="1224"/>
        <end position="1257"/>
    </location>
</feature>
<dbReference type="GO" id="GO:0006817">
    <property type="term" value="P:phosphate ion transport"/>
    <property type="evidence" value="ECO:0007669"/>
    <property type="project" value="TreeGrafter"/>
</dbReference>
<keyword evidence="6 10" id="KW-1133">Transmembrane helix</keyword>
<sequence>MAPRLNLFATRNVLRHITTQQSTSTAANRWNTTRVAALESSTKQCLGAPQIRRQAYSSKKTEQPEEAEQPKGPTQDTLPDVSHEAAAVDKILSGKKCDGNAPGSPELEQGTPIDEVREYSAALLALEYANSAMLKKILKRDEDAFKYAPKVLRDQANKKGTRSYSTSARLFQQNLQQQPSAGRPDDASAAMVESMIMTATDQAIERDPGLKFDMPDRLPKSEHFKNRYDPLVEQFTKLMMEDGKLSKAQRDMEIILNHLRTSSPPKLDPRRRLLTALPAPQLPLNPVVYLNILVDSIAPLIKIRQQKGLTGGGASVPMPVPLSIRQRRRTAITWILSTADKRKDSQWAMRVANELTSIAEGRSGVSIELVAFTPSTTAHPSAAGASTSTSTPTSREPAGVTATPLADGVTRRLPVTQEDPSTGNTDRARPPSLEETQFLPEKQSLGIGQRQHLLWASALKYWPRTTKEAQHVDSSDGLANMKFSHSIQFNAVPDWNDYYIAYDNLKKLIYSLERQANCPDNNAAPDAESAPLLDASVDTDTIFRHALDTELEKISSFYQVKELSIFGDVEEAVKEQAQYKANTDGLNMDPVSETVIKSRTLSIGSRPRTGSIFQSLGLRQNRRESTMSGGSAGEGAFEDDDDDDDGDSDDDSRTEDTRRRSHTRHRDVGDRSDGHPSEMGDSRVWTLGGSRHEDDNIDQRFLDLYNLGVALKKRIISLYVSLCELKSYIQLNKTGFSKALKKYDKILNRNLRRAYINDTVSSAYPFTDSTARHVDENIRNVEQMYVDIVTKGDLSLARRELRLHVREHVVWERNTVWREMIGIERKAQAANMGIRRTLLGGDHDPFAAQRQGDAETIKTQVDTPLGRIYLPEWLFSLSFLFLLMIVTIFVILLWVPIMETPEQQNCLAMVVFVSLLWATEAIPLFVTSLLVPFLVVVLRVMRSDTKPHTRLDPEAATKAVFASMWTPVIMLLLGGFTIAAALSKYDVARRMATFVLSKAGTSPRVVLVTNMFVSMFLSMWISNVAAPVLCYSIIQPLLRNLPPESNFSKALILGIALAANIGGAASPIASPQNIIALENMYPAISWGTWFFISLPVCILSIFLIWSVLLVTFKPGRGTTIVPIRPVRENFTGIQWFVTITTLVTIVLWCFSHQLDTVFGDMGVIAIIPMVLFFGSGILTKEDFNNFLWTIIILAAGGLSLGKAVTSSGLLHTIANAITEQVADFSLYGVLIVFAALILVMATFISHTVAALIVLPLVQQVGVGMENPHPNLLVMASALMCSVAMGLPTSGFPNMTAIMMEIPGTGQRYLRVSHFLTRGIPSSLISFVIIVTIGYGLMSIAGL</sequence>
<feature type="compositionally biased region" description="Low complexity" evidence="9">
    <location>
        <begin position="377"/>
        <end position="398"/>
    </location>
</feature>
<dbReference type="GeneID" id="55988041"/>
<keyword evidence="7 10" id="KW-0472">Membrane</keyword>
<dbReference type="Pfam" id="PF03105">
    <property type="entry name" value="SPX"/>
    <property type="match status" value="2"/>
</dbReference>
<feature type="domain" description="SPX" evidence="11">
    <location>
        <begin position="481"/>
        <end position="757"/>
    </location>
</feature>
<dbReference type="InterPro" id="IPR023798">
    <property type="entry name" value="Ribosomal_uS7_dom"/>
</dbReference>
<dbReference type="CDD" id="cd01115">
    <property type="entry name" value="SLC13_permease"/>
    <property type="match status" value="1"/>
</dbReference>
<evidence type="ECO:0000256" key="7">
    <source>
        <dbReference type="ARBA" id="ARBA00023136"/>
    </source>
</evidence>
<dbReference type="InterPro" id="IPR036823">
    <property type="entry name" value="Ribosomal_uS7_dom_sf"/>
</dbReference>
<dbReference type="GO" id="GO:1990904">
    <property type="term" value="C:ribonucleoprotein complex"/>
    <property type="evidence" value="ECO:0007669"/>
    <property type="project" value="UniProtKB-KW"/>
</dbReference>
<feature type="region of interest" description="Disordered" evidence="9">
    <location>
        <begin position="607"/>
        <end position="687"/>
    </location>
</feature>
<dbReference type="PANTHER" id="PTHR10283">
    <property type="entry name" value="SOLUTE CARRIER FAMILY 13 MEMBER"/>
    <property type="match status" value="1"/>
</dbReference>
<feature type="transmembrane region" description="Helical" evidence="10">
    <location>
        <begin position="1319"/>
        <end position="1340"/>
    </location>
</feature>
<evidence type="ECO:0000256" key="10">
    <source>
        <dbReference type="SAM" id="Phobius"/>
    </source>
</evidence>
<dbReference type="Proteomes" id="UP000509510">
    <property type="component" value="Chromosome I"/>
</dbReference>
<dbReference type="Pfam" id="PF03600">
    <property type="entry name" value="CitMHS"/>
    <property type="match status" value="1"/>
</dbReference>
<organism evidence="12 13">
    <name type="scientific">Talaromyces rugulosus</name>
    <name type="common">Penicillium rugulosum</name>
    <dbReference type="NCBI Taxonomy" id="121627"/>
    <lineage>
        <taxon>Eukaryota</taxon>
        <taxon>Fungi</taxon>
        <taxon>Dikarya</taxon>
        <taxon>Ascomycota</taxon>
        <taxon>Pezizomycotina</taxon>
        <taxon>Eurotiomycetes</taxon>
        <taxon>Eurotiomycetidae</taxon>
        <taxon>Eurotiales</taxon>
        <taxon>Trichocomaceae</taxon>
        <taxon>Talaromyces</taxon>
        <taxon>Talaromyces sect. Islandici</taxon>
    </lineage>
</organism>
<evidence type="ECO:0000256" key="8">
    <source>
        <dbReference type="ARBA" id="ARBA00023274"/>
    </source>
</evidence>
<comment type="subcellular location">
    <subcellularLocation>
        <location evidence="1">Membrane</location>
        <topology evidence="1">Multi-pass membrane protein</topology>
    </subcellularLocation>
</comment>
<evidence type="ECO:0000256" key="3">
    <source>
        <dbReference type="ARBA" id="ARBA00022448"/>
    </source>
</evidence>
<keyword evidence="5" id="KW-0689">Ribosomal protein</keyword>
<dbReference type="PROSITE" id="PS51382">
    <property type="entry name" value="SPX"/>
    <property type="match status" value="1"/>
</dbReference>
<gene>
    <name evidence="12" type="ORF">TRUGW13939_00528</name>
</gene>